<dbReference type="OrthoDB" id="9778320at2"/>
<dbReference type="RefSeq" id="WP_073220277.1">
    <property type="nucleotide sequence ID" value="NZ_FNNS01000001.1"/>
</dbReference>
<evidence type="ECO:0000313" key="4">
    <source>
        <dbReference type="EMBL" id="SHJ69786.1"/>
    </source>
</evidence>
<dbReference type="EMBL" id="FQYV01000023">
    <property type="protein sequence ID" value="SHJ69786.1"/>
    <property type="molecule type" value="Genomic_DNA"/>
</dbReference>
<evidence type="ECO:0000256" key="2">
    <source>
        <dbReference type="ARBA" id="ARBA00022729"/>
    </source>
</evidence>
<dbReference type="PROSITE" id="PS51677">
    <property type="entry name" value="NODB"/>
    <property type="match status" value="1"/>
</dbReference>
<dbReference type="InterPro" id="IPR051398">
    <property type="entry name" value="Polysacch_Deacetylase"/>
</dbReference>
<name>A0A1M6LF47_9FLAO</name>
<dbReference type="InterPro" id="IPR002509">
    <property type="entry name" value="NODB_dom"/>
</dbReference>
<dbReference type="PANTHER" id="PTHR34216">
    <property type="match status" value="1"/>
</dbReference>
<organism evidence="4 5">
    <name type="scientific">Aequorivita viscosa</name>
    <dbReference type="NCBI Taxonomy" id="797419"/>
    <lineage>
        <taxon>Bacteria</taxon>
        <taxon>Pseudomonadati</taxon>
        <taxon>Bacteroidota</taxon>
        <taxon>Flavobacteriia</taxon>
        <taxon>Flavobacteriales</taxon>
        <taxon>Flavobacteriaceae</taxon>
        <taxon>Aequorivita</taxon>
    </lineage>
</organism>
<dbReference type="STRING" id="797419.SAMN05216556_10155"/>
<accession>A0A1M6LF47</accession>
<dbReference type="AlphaFoldDB" id="A0A1M6LF47"/>
<dbReference type="SUPFAM" id="SSF88713">
    <property type="entry name" value="Glycoside hydrolase/deacetylase"/>
    <property type="match status" value="1"/>
</dbReference>
<evidence type="ECO:0000256" key="1">
    <source>
        <dbReference type="ARBA" id="ARBA00004613"/>
    </source>
</evidence>
<dbReference type="PANTHER" id="PTHR34216:SF3">
    <property type="entry name" value="POLY-BETA-1,6-N-ACETYL-D-GLUCOSAMINE N-DEACETYLASE"/>
    <property type="match status" value="1"/>
</dbReference>
<dbReference type="InterPro" id="IPR011330">
    <property type="entry name" value="Glyco_hydro/deAcase_b/a-brl"/>
</dbReference>
<feature type="domain" description="NodB homology" evidence="3">
    <location>
        <begin position="57"/>
        <end position="234"/>
    </location>
</feature>
<dbReference type="Pfam" id="PF01522">
    <property type="entry name" value="Polysacc_deac_1"/>
    <property type="match status" value="1"/>
</dbReference>
<keyword evidence="5" id="KW-1185">Reference proteome</keyword>
<dbReference type="GO" id="GO:0005975">
    <property type="term" value="P:carbohydrate metabolic process"/>
    <property type="evidence" value="ECO:0007669"/>
    <property type="project" value="InterPro"/>
</dbReference>
<dbReference type="Proteomes" id="UP000184172">
    <property type="component" value="Unassembled WGS sequence"/>
</dbReference>
<keyword evidence="2" id="KW-0732">Signal</keyword>
<protein>
    <submittedName>
        <fullName evidence="4">Polysaccharide deacetylase</fullName>
    </submittedName>
</protein>
<reference evidence="5" key="1">
    <citation type="submission" date="2016-11" db="EMBL/GenBank/DDBJ databases">
        <authorList>
            <person name="Varghese N."/>
            <person name="Submissions S."/>
        </authorList>
    </citation>
    <scope>NUCLEOTIDE SEQUENCE [LARGE SCALE GENOMIC DNA]</scope>
    <source>
        <strain evidence="5">DSM 26349</strain>
    </source>
</reference>
<dbReference type="CDD" id="cd10918">
    <property type="entry name" value="CE4_NodB_like_5s_6s"/>
    <property type="match status" value="1"/>
</dbReference>
<evidence type="ECO:0000259" key="3">
    <source>
        <dbReference type="PROSITE" id="PS51677"/>
    </source>
</evidence>
<proteinExistence type="predicted"/>
<dbReference type="Gene3D" id="3.20.20.370">
    <property type="entry name" value="Glycoside hydrolase/deacetylase"/>
    <property type="match status" value="1"/>
</dbReference>
<sequence length="234" mass="27419">MARLPILMYHHVSLEDSKGLTISGKHLESQFSYLAAKGYKTFHFNELDHFGKVKSKKNIIITFDDAYVSQMQIAVPLLKKYKLKATFFVPLDFLGKTDLWNTSEIDVMTIEQLQSLDADVVELGYHSFYHKKYTELSNAEIEADTRRCIEFVSENKLQFSPVLAYPYGKYPKEKLRSKIFQEILSQNGIQYGLRIGNRINSFPFKKPYEIERIDVKGEWSLLKFRQKIRFGKFF</sequence>
<evidence type="ECO:0000313" key="5">
    <source>
        <dbReference type="Proteomes" id="UP000184172"/>
    </source>
</evidence>
<dbReference type="GO" id="GO:0016810">
    <property type="term" value="F:hydrolase activity, acting on carbon-nitrogen (but not peptide) bonds"/>
    <property type="evidence" value="ECO:0007669"/>
    <property type="project" value="InterPro"/>
</dbReference>
<comment type="subcellular location">
    <subcellularLocation>
        <location evidence="1">Secreted</location>
    </subcellularLocation>
</comment>
<gene>
    <name evidence="4" type="ORF">SAMN04487908_12317</name>
</gene>
<dbReference type="GO" id="GO:0005576">
    <property type="term" value="C:extracellular region"/>
    <property type="evidence" value="ECO:0007669"/>
    <property type="project" value="UniProtKB-SubCell"/>
</dbReference>